<dbReference type="GO" id="GO:0005829">
    <property type="term" value="C:cytosol"/>
    <property type="evidence" value="ECO:0007669"/>
    <property type="project" value="TreeGrafter"/>
</dbReference>
<proteinExistence type="predicted"/>
<dbReference type="EMBL" id="BSFM01000012">
    <property type="protein sequence ID" value="GLK84320.1"/>
    <property type="molecule type" value="Genomic_DNA"/>
</dbReference>
<evidence type="ECO:0000256" key="8">
    <source>
        <dbReference type="PROSITE-ProRule" id="PRU01091"/>
    </source>
</evidence>
<dbReference type="RefSeq" id="WP_213358602.1">
    <property type="nucleotide sequence ID" value="NZ_BSFM01000012.1"/>
</dbReference>
<evidence type="ECO:0000256" key="6">
    <source>
        <dbReference type="ARBA" id="ARBA00040524"/>
    </source>
</evidence>
<keyword evidence="12" id="KW-1185">Reference proteome</keyword>
<keyword evidence="3" id="KW-0805">Transcription regulation</keyword>
<dbReference type="SMART" id="SM00448">
    <property type="entry name" value="REC"/>
    <property type="match status" value="1"/>
</dbReference>
<evidence type="ECO:0000256" key="7">
    <source>
        <dbReference type="PROSITE-ProRule" id="PRU00169"/>
    </source>
</evidence>
<evidence type="ECO:0000256" key="3">
    <source>
        <dbReference type="ARBA" id="ARBA00023015"/>
    </source>
</evidence>
<name>A0A9W6JYA6_9HYPH</name>
<comment type="caution">
    <text evidence="11">The sequence shown here is derived from an EMBL/GenBank/DDBJ whole genome shotgun (WGS) entry which is preliminary data.</text>
</comment>
<accession>A0A9W6JYA6</accession>
<reference evidence="11" key="2">
    <citation type="submission" date="2023-01" db="EMBL/GenBank/DDBJ databases">
        <authorList>
            <person name="Sun Q."/>
            <person name="Evtushenko L."/>
        </authorList>
    </citation>
    <scope>NUCLEOTIDE SEQUENCE</scope>
    <source>
        <strain evidence="11">VKM B-2789</strain>
    </source>
</reference>
<feature type="modified residue" description="4-aspartylphosphate" evidence="7">
    <location>
        <position position="51"/>
    </location>
</feature>
<dbReference type="Gene3D" id="1.10.10.10">
    <property type="entry name" value="Winged helix-like DNA-binding domain superfamily/Winged helix DNA-binding domain"/>
    <property type="match status" value="1"/>
</dbReference>
<dbReference type="InterPro" id="IPR011006">
    <property type="entry name" value="CheY-like_superfamily"/>
</dbReference>
<dbReference type="PROSITE" id="PS50110">
    <property type="entry name" value="RESPONSE_REGULATORY"/>
    <property type="match status" value="1"/>
</dbReference>
<sequence length="233" mass="25181">MTILIVEDDADIGSLLRRGFASEGYQVELVGDGDLALRAANGKVPEAIILDVMLPGRSGIEVCKALRAAGQTAPIIMLSARSSVNERTEGLLAGADDYIIKPFAFEELLARVKVQALRRSSGEEEPRVLTAGPLTLDLEVRQVQAGEARVRLTEREVELLALLMRHEGEPLARADIFAALWAGHGGASLNVVDVYVGYLRHKLGEVLASGEQLIVTVRGRGFMFDPRSELKPG</sequence>
<keyword evidence="4 8" id="KW-0238">DNA-binding</keyword>
<evidence type="ECO:0000256" key="5">
    <source>
        <dbReference type="ARBA" id="ARBA00023163"/>
    </source>
</evidence>
<feature type="DNA-binding region" description="OmpR/PhoB-type" evidence="8">
    <location>
        <begin position="126"/>
        <end position="226"/>
    </location>
</feature>
<dbReference type="InterPro" id="IPR001789">
    <property type="entry name" value="Sig_transdc_resp-reg_receiver"/>
</dbReference>
<dbReference type="PANTHER" id="PTHR48111:SF22">
    <property type="entry name" value="REGULATOR OF RPOS"/>
    <property type="match status" value="1"/>
</dbReference>
<organism evidence="11 12">
    <name type="scientific">Ancylobacter defluvii</name>
    <dbReference type="NCBI Taxonomy" id="1282440"/>
    <lineage>
        <taxon>Bacteria</taxon>
        <taxon>Pseudomonadati</taxon>
        <taxon>Pseudomonadota</taxon>
        <taxon>Alphaproteobacteria</taxon>
        <taxon>Hyphomicrobiales</taxon>
        <taxon>Xanthobacteraceae</taxon>
        <taxon>Ancylobacter</taxon>
    </lineage>
</organism>
<dbReference type="SUPFAM" id="SSF52172">
    <property type="entry name" value="CheY-like"/>
    <property type="match status" value="1"/>
</dbReference>
<keyword evidence="2" id="KW-0902">Two-component regulatory system</keyword>
<dbReference type="InterPro" id="IPR039420">
    <property type="entry name" value="WalR-like"/>
</dbReference>
<dbReference type="Gene3D" id="6.10.250.690">
    <property type="match status" value="1"/>
</dbReference>
<dbReference type="PROSITE" id="PS51755">
    <property type="entry name" value="OMPR_PHOB"/>
    <property type="match status" value="1"/>
</dbReference>
<gene>
    <name evidence="11" type="ORF">GCM10017653_23900</name>
</gene>
<dbReference type="Pfam" id="PF00072">
    <property type="entry name" value="Response_reg"/>
    <property type="match status" value="1"/>
</dbReference>
<dbReference type="GO" id="GO:0000976">
    <property type="term" value="F:transcription cis-regulatory region binding"/>
    <property type="evidence" value="ECO:0007669"/>
    <property type="project" value="TreeGrafter"/>
</dbReference>
<keyword evidence="1 7" id="KW-0597">Phosphoprotein</keyword>
<feature type="domain" description="Response regulatory" evidence="9">
    <location>
        <begin position="2"/>
        <end position="116"/>
    </location>
</feature>
<keyword evidence="5" id="KW-0804">Transcription</keyword>
<dbReference type="PANTHER" id="PTHR48111">
    <property type="entry name" value="REGULATOR OF RPOS"/>
    <property type="match status" value="1"/>
</dbReference>
<evidence type="ECO:0000256" key="1">
    <source>
        <dbReference type="ARBA" id="ARBA00022553"/>
    </source>
</evidence>
<dbReference type="Proteomes" id="UP001143330">
    <property type="component" value="Unassembled WGS sequence"/>
</dbReference>
<evidence type="ECO:0000256" key="2">
    <source>
        <dbReference type="ARBA" id="ARBA00023012"/>
    </source>
</evidence>
<dbReference type="Pfam" id="PF00486">
    <property type="entry name" value="Trans_reg_C"/>
    <property type="match status" value="1"/>
</dbReference>
<dbReference type="Gene3D" id="3.40.50.2300">
    <property type="match status" value="1"/>
</dbReference>
<evidence type="ECO:0000259" key="10">
    <source>
        <dbReference type="PROSITE" id="PS51755"/>
    </source>
</evidence>
<evidence type="ECO:0000259" key="9">
    <source>
        <dbReference type="PROSITE" id="PS50110"/>
    </source>
</evidence>
<evidence type="ECO:0000313" key="12">
    <source>
        <dbReference type="Proteomes" id="UP001143330"/>
    </source>
</evidence>
<evidence type="ECO:0000256" key="4">
    <source>
        <dbReference type="ARBA" id="ARBA00023125"/>
    </source>
</evidence>
<dbReference type="AlphaFoldDB" id="A0A9W6JYA6"/>
<dbReference type="GO" id="GO:0000156">
    <property type="term" value="F:phosphorelay response regulator activity"/>
    <property type="evidence" value="ECO:0007669"/>
    <property type="project" value="TreeGrafter"/>
</dbReference>
<dbReference type="CDD" id="cd19935">
    <property type="entry name" value="REC_OmpR_CusR-like"/>
    <property type="match status" value="1"/>
</dbReference>
<evidence type="ECO:0000313" key="11">
    <source>
        <dbReference type="EMBL" id="GLK84320.1"/>
    </source>
</evidence>
<dbReference type="FunFam" id="3.40.50.2300:FF:000001">
    <property type="entry name" value="DNA-binding response regulator PhoB"/>
    <property type="match status" value="1"/>
</dbReference>
<reference evidence="11" key="1">
    <citation type="journal article" date="2014" name="Int. J. Syst. Evol. Microbiol.">
        <title>Complete genome sequence of Corynebacterium casei LMG S-19264T (=DSM 44701T), isolated from a smear-ripened cheese.</title>
        <authorList>
            <consortium name="US DOE Joint Genome Institute (JGI-PGF)"/>
            <person name="Walter F."/>
            <person name="Albersmeier A."/>
            <person name="Kalinowski J."/>
            <person name="Ruckert C."/>
        </authorList>
    </citation>
    <scope>NUCLEOTIDE SEQUENCE</scope>
    <source>
        <strain evidence="11">VKM B-2789</strain>
    </source>
</reference>
<feature type="domain" description="OmpR/PhoB-type" evidence="10">
    <location>
        <begin position="126"/>
        <end position="226"/>
    </location>
</feature>
<dbReference type="GO" id="GO:0032993">
    <property type="term" value="C:protein-DNA complex"/>
    <property type="evidence" value="ECO:0007669"/>
    <property type="project" value="TreeGrafter"/>
</dbReference>
<dbReference type="SMART" id="SM00862">
    <property type="entry name" value="Trans_reg_C"/>
    <property type="match status" value="1"/>
</dbReference>
<dbReference type="InterPro" id="IPR036388">
    <property type="entry name" value="WH-like_DNA-bd_sf"/>
</dbReference>
<dbReference type="GO" id="GO:0006355">
    <property type="term" value="P:regulation of DNA-templated transcription"/>
    <property type="evidence" value="ECO:0007669"/>
    <property type="project" value="InterPro"/>
</dbReference>
<dbReference type="CDD" id="cd00383">
    <property type="entry name" value="trans_reg_C"/>
    <property type="match status" value="1"/>
</dbReference>
<protein>
    <recommendedName>
        <fullName evidence="6">Cell cycle response regulator CtrA</fullName>
    </recommendedName>
</protein>
<dbReference type="InterPro" id="IPR001867">
    <property type="entry name" value="OmpR/PhoB-type_DNA-bd"/>
</dbReference>